<accession>A0A210QNN2</accession>
<dbReference type="STRING" id="6573.A0A210QNN2"/>
<dbReference type="Gene3D" id="2.60.210.10">
    <property type="entry name" value="Apoptosis, Tumor Necrosis Factor Receptor Associated Protein 2, Chain A"/>
    <property type="match status" value="1"/>
</dbReference>
<evidence type="ECO:0000256" key="7">
    <source>
        <dbReference type="ARBA" id="ARBA00022771"/>
    </source>
</evidence>
<evidence type="ECO:0000256" key="8">
    <source>
        <dbReference type="ARBA" id="ARBA00022833"/>
    </source>
</evidence>
<evidence type="ECO:0000256" key="5">
    <source>
        <dbReference type="ARBA" id="ARBA00022723"/>
    </source>
</evidence>
<dbReference type="GO" id="GO:0005737">
    <property type="term" value="C:cytoplasm"/>
    <property type="evidence" value="ECO:0007669"/>
    <property type="project" value="UniProtKB-SubCell"/>
</dbReference>
<feature type="coiled-coil region" evidence="12">
    <location>
        <begin position="274"/>
        <end position="315"/>
    </location>
</feature>
<feature type="domain" description="TRAF-type" evidence="14">
    <location>
        <begin position="199"/>
        <end position="246"/>
    </location>
</feature>
<dbReference type="PROSITE" id="PS50144">
    <property type="entry name" value="MATH"/>
    <property type="match status" value="1"/>
</dbReference>
<evidence type="ECO:0000256" key="3">
    <source>
        <dbReference type="ARBA" id="ARBA00022499"/>
    </source>
</evidence>
<dbReference type="GO" id="GO:0006915">
    <property type="term" value="P:apoptotic process"/>
    <property type="evidence" value="ECO:0007669"/>
    <property type="project" value="UniProtKB-KW"/>
</dbReference>
<keyword evidence="15" id="KW-0675">Receptor</keyword>
<keyword evidence="2" id="KW-0963">Cytoplasm</keyword>
<protein>
    <submittedName>
        <fullName evidence="15">TNF receptor-associated factor 3</fullName>
    </submittedName>
</protein>
<evidence type="ECO:0000256" key="1">
    <source>
        <dbReference type="ARBA" id="ARBA00004496"/>
    </source>
</evidence>
<keyword evidence="8 11" id="KW-0862">Zinc</keyword>
<keyword evidence="9" id="KW-0832">Ubl conjugation</keyword>
<keyword evidence="4" id="KW-0053">Apoptosis</keyword>
<keyword evidence="6" id="KW-0677">Repeat</keyword>
<evidence type="ECO:0000313" key="16">
    <source>
        <dbReference type="Proteomes" id="UP000242188"/>
    </source>
</evidence>
<feature type="zinc finger region" description="TRAF-type" evidence="11">
    <location>
        <begin position="142"/>
        <end position="188"/>
    </location>
</feature>
<dbReference type="InterPro" id="IPR002083">
    <property type="entry name" value="MATH/TRAF_dom"/>
</dbReference>
<evidence type="ECO:0000256" key="12">
    <source>
        <dbReference type="SAM" id="Coils"/>
    </source>
</evidence>
<comment type="subcellular location">
    <subcellularLocation>
        <location evidence="1">Cytoplasm</location>
    </subcellularLocation>
</comment>
<dbReference type="PROSITE" id="PS50145">
    <property type="entry name" value="ZF_TRAF"/>
    <property type="match status" value="2"/>
</dbReference>
<dbReference type="FunFam" id="2.60.210.10:FF:000001">
    <property type="entry name" value="TNF receptor-associated factor"/>
    <property type="match status" value="1"/>
</dbReference>
<sequence>MTSNDKDSSMNVLGPSLTLSSSDHLTANLENLSLSSSLGTPADIPDFVHLDPSCYCVHCKNVVREALQLVCGHHVCSHCLDPLFGDQEVKECSVDDCVDQISKVEVFPDAFKRREVLNQKVFCTFKSRGCDAIVTWKDLKNHIIRCEFALIRCRRALEGCQELLSRDQYDVHINGKCDFLPVTCNNCKNITLKGRFQMHLNNDCPKVMISCPYQCGAPKFLREQLGAHAELCPNKPSLCSFSCIGCAFKGAPLEVKQHEKNDLASHLLLLSKYTSTMERQNADILTELSDLKEEKEKWQQQALDLEDKLHFLKKENVASKKSGNELKLLIASHGERVINLDRKLEDKAAKSVADNLVRDVTAIKETNQALSARVTNLERAGPIVGIGEMMGPAQLNSKLKHLDKQSTLHDVRLAELDLRFQILETANYEGILMWKIRDYTRRRQEAVNGRTLSLFSQPFYTGRHGYKMCGRVYLNGDGMGKETHLSFFFVLMKGDYDALLPWPFKQRVSLMLKDQDTRTQDLCDTFTPNAASNSFKKPETEMNVASGVPKFIAHNRLEMPAYLQDDTIYLMIKVDISNLPNHPNP</sequence>
<keyword evidence="16" id="KW-1185">Reference proteome</keyword>
<evidence type="ECO:0000256" key="10">
    <source>
        <dbReference type="ARBA" id="ARBA00023054"/>
    </source>
</evidence>
<evidence type="ECO:0000259" key="13">
    <source>
        <dbReference type="PROSITE" id="PS50144"/>
    </source>
</evidence>
<keyword evidence="3" id="KW-1017">Isopeptide bond</keyword>
<dbReference type="InterPro" id="IPR013083">
    <property type="entry name" value="Znf_RING/FYVE/PHD"/>
</dbReference>
<feature type="zinc finger region" description="TRAF-type" evidence="11">
    <location>
        <begin position="199"/>
        <end position="246"/>
    </location>
</feature>
<reference evidence="15 16" key="1">
    <citation type="journal article" date="2017" name="Nat. Ecol. Evol.">
        <title>Scallop genome provides insights into evolution of bilaterian karyotype and development.</title>
        <authorList>
            <person name="Wang S."/>
            <person name="Zhang J."/>
            <person name="Jiao W."/>
            <person name="Li J."/>
            <person name="Xun X."/>
            <person name="Sun Y."/>
            <person name="Guo X."/>
            <person name="Huan P."/>
            <person name="Dong B."/>
            <person name="Zhang L."/>
            <person name="Hu X."/>
            <person name="Sun X."/>
            <person name="Wang J."/>
            <person name="Zhao C."/>
            <person name="Wang Y."/>
            <person name="Wang D."/>
            <person name="Huang X."/>
            <person name="Wang R."/>
            <person name="Lv J."/>
            <person name="Li Y."/>
            <person name="Zhang Z."/>
            <person name="Liu B."/>
            <person name="Lu W."/>
            <person name="Hui Y."/>
            <person name="Liang J."/>
            <person name="Zhou Z."/>
            <person name="Hou R."/>
            <person name="Li X."/>
            <person name="Liu Y."/>
            <person name="Li H."/>
            <person name="Ning X."/>
            <person name="Lin Y."/>
            <person name="Zhao L."/>
            <person name="Xing Q."/>
            <person name="Dou J."/>
            <person name="Li Y."/>
            <person name="Mao J."/>
            <person name="Guo H."/>
            <person name="Dou H."/>
            <person name="Li T."/>
            <person name="Mu C."/>
            <person name="Jiang W."/>
            <person name="Fu Q."/>
            <person name="Fu X."/>
            <person name="Miao Y."/>
            <person name="Liu J."/>
            <person name="Yu Q."/>
            <person name="Li R."/>
            <person name="Liao H."/>
            <person name="Li X."/>
            <person name="Kong Y."/>
            <person name="Jiang Z."/>
            <person name="Chourrout D."/>
            <person name="Li R."/>
            <person name="Bao Z."/>
        </authorList>
    </citation>
    <scope>NUCLEOTIDE SEQUENCE [LARGE SCALE GENOMIC DNA]</scope>
    <source>
        <strain evidence="15 16">PY_sf001</strain>
    </source>
</reference>
<dbReference type="SUPFAM" id="SSF57953">
    <property type="entry name" value="Trimerization domain of TRAF"/>
    <property type="match status" value="1"/>
</dbReference>
<dbReference type="PANTHER" id="PTHR10131">
    <property type="entry name" value="TNF RECEPTOR ASSOCIATED FACTOR"/>
    <property type="match status" value="1"/>
</dbReference>
<dbReference type="GO" id="GO:0009898">
    <property type="term" value="C:cytoplasmic side of plasma membrane"/>
    <property type="evidence" value="ECO:0007669"/>
    <property type="project" value="TreeGrafter"/>
</dbReference>
<dbReference type="InterPro" id="IPR049342">
    <property type="entry name" value="TRAF1-6_MATH_dom"/>
</dbReference>
<dbReference type="GO" id="GO:0008270">
    <property type="term" value="F:zinc ion binding"/>
    <property type="evidence" value="ECO:0007669"/>
    <property type="project" value="UniProtKB-KW"/>
</dbReference>
<dbReference type="GO" id="GO:0043122">
    <property type="term" value="P:regulation of canonical NF-kappaB signal transduction"/>
    <property type="evidence" value="ECO:0007669"/>
    <property type="project" value="TreeGrafter"/>
</dbReference>
<evidence type="ECO:0000256" key="11">
    <source>
        <dbReference type="PROSITE-ProRule" id="PRU00207"/>
    </source>
</evidence>
<keyword evidence="5 11" id="KW-0479">Metal-binding</keyword>
<dbReference type="SMART" id="SM00061">
    <property type="entry name" value="MATH"/>
    <property type="match status" value="1"/>
</dbReference>
<evidence type="ECO:0000259" key="14">
    <source>
        <dbReference type="PROSITE" id="PS50145"/>
    </source>
</evidence>
<dbReference type="InterPro" id="IPR012227">
    <property type="entry name" value="TNF_rcpt-assoc_TRAF_met"/>
</dbReference>
<dbReference type="AlphaFoldDB" id="A0A210QNN2"/>
<dbReference type="PROSITE" id="PS00518">
    <property type="entry name" value="ZF_RING_1"/>
    <property type="match status" value="1"/>
</dbReference>
<organism evidence="15 16">
    <name type="scientific">Mizuhopecten yessoensis</name>
    <name type="common">Japanese scallop</name>
    <name type="synonym">Patinopecten yessoensis</name>
    <dbReference type="NCBI Taxonomy" id="6573"/>
    <lineage>
        <taxon>Eukaryota</taxon>
        <taxon>Metazoa</taxon>
        <taxon>Spiralia</taxon>
        <taxon>Lophotrochozoa</taxon>
        <taxon>Mollusca</taxon>
        <taxon>Bivalvia</taxon>
        <taxon>Autobranchia</taxon>
        <taxon>Pteriomorphia</taxon>
        <taxon>Pectinida</taxon>
        <taxon>Pectinoidea</taxon>
        <taxon>Pectinidae</taxon>
        <taxon>Mizuhopecten</taxon>
    </lineage>
</organism>
<dbReference type="InterPro" id="IPR008974">
    <property type="entry name" value="TRAF-like"/>
</dbReference>
<evidence type="ECO:0000256" key="4">
    <source>
        <dbReference type="ARBA" id="ARBA00022703"/>
    </source>
</evidence>
<dbReference type="SUPFAM" id="SSF49599">
    <property type="entry name" value="TRAF domain-like"/>
    <property type="match status" value="4"/>
</dbReference>
<keyword evidence="10 12" id="KW-0175">Coiled coil</keyword>
<evidence type="ECO:0000256" key="9">
    <source>
        <dbReference type="ARBA" id="ARBA00022843"/>
    </source>
</evidence>
<dbReference type="GO" id="GO:0042981">
    <property type="term" value="P:regulation of apoptotic process"/>
    <property type="evidence" value="ECO:0007669"/>
    <property type="project" value="InterPro"/>
</dbReference>
<feature type="domain" description="MATH" evidence="13">
    <location>
        <begin position="429"/>
        <end position="574"/>
    </location>
</feature>
<dbReference type="GO" id="GO:0005164">
    <property type="term" value="F:tumor necrosis factor receptor binding"/>
    <property type="evidence" value="ECO:0007669"/>
    <property type="project" value="TreeGrafter"/>
</dbReference>
<dbReference type="Gene3D" id="3.30.40.10">
    <property type="entry name" value="Zinc/RING finger domain, C3HC4 (zinc finger)"/>
    <property type="match status" value="2"/>
</dbReference>
<evidence type="ECO:0000256" key="2">
    <source>
        <dbReference type="ARBA" id="ARBA00022490"/>
    </source>
</evidence>
<proteinExistence type="predicted"/>
<dbReference type="Proteomes" id="UP000242188">
    <property type="component" value="Unassembled WGS sequence"/>
</dbReference>
<dbReference type="Pfam" id="PF21355">
    <property type="entry name" value="TRAF-mep_MATH"/>
    <property type="match status" value="1"/>
</dbReference>
<gene>
    <name evidence="15" type="ORF">KP79_PYT09498</name>
</gene>
<evidence type="ECO:0000313" key="15">
    <source>
        <dbReference type="EMBL" id="OWF50350.1"/>
    </source>
</evidence>
<dbReference type="GO" id="GO:0007165">
    <property type="term" value="P:signal transduction"/>
    <property type="evidence" value="ECO:0007669"/>
    <property type="project" value="InterPro"/>
</dbReference>
<dbReference type="PIRSF" id="PIRSF015614">
    <property type="entry name" value="TRAF"/>
    <property type="match status" value="1"/>
</dbReference>
<dbReference type="OrthoDB" id="5947827at2759"/>
<comment type="caution">
    <text evidence="15">The sequence shown here is derived from an EMBL/GenBank/DDBJ whole genome shotgun (WGS) entry which is preliminary data.</text>
</comment>
<dbReference type="EMBL" id="NEDP02002617">
    <property type="protein sequence ID" value="OWF50350.1"/>
    <property type="molecule type" value="Genomic_DNA"/>
</dbReference>
<dbReference type="Pfam" id="PF02176">
    <property type="entry name" value="zf-TRAF"/>
    <property type="match status" value="1"/>
</dbReference>
<dbReference type="InterPro" id="IPR001293">
    <property type="entry name" value="Znf_TRAF"/>
</dbReference>
<dbReference type="PANTHER" id="PTHR10131:SF153">
    <property type="entry name" value="RING-TYPE DOMAIN-CONTAINING PROTEIN"/>
    <property type="match status" value="1"/>
</dbReference>
<feature type="domain" description="TRAF-type" evidence="14">
    <location>
        <begin position="142"/>
        <end position="188"/>
    </location>
</feature>
<dbReference type="InterPro" id="IPR017907">
    <property type="entry name" value="Znf_RING_CS"/>
</dbReference>
<name>A0A210QNN2_MIZYE</name>
<keyword evidence="7 11" id="KW-0863">Zinc-finger</keyword>
<evidence type="ECO:0000256" key="6">
    <source>
        <dbReference type="ARBA" id="ARBA00022737"/>
    </source>
</evidence>